<dbReference type="PANTHER" id="PTHR30600:SF7">
    <property type="entry name" value="CYTOCHROME C PEROXIDASE-RELATED"/>
    <property type="match status" value="1"/>
</dbReference>
<dbReference type="GO" id="GO:0004130">
    <property type="term" value="F:cytochrome-c peroxidase activity"/>
    <property type="evidence" value="ECO:0007669"/>
    <property type="project" value="TreeGrafter"/>
</dbReference>
<dbReference type="InterPro" id="IPR004852">
    <property type="entry name" value="Di-haem_cyt_c_peroxidsae"/>
</dbReference>
<dbReference type="GO" id="GO:0042597">
    <property type="term" value="C:periplasmic space"/>
    <property type="evidence" value="ECO:0007669"/>
    <property type="project" value="UniProtKB-SubCell"/>
</dbReference>
<evidence type="ECO:0000313" key="12">
    <source>
        <dbReference type="Proteomes" id="UP000322035"/>
    </source>
</evidence>
<evidence type="ECO:0000256" key="3">
    <source>
        <dbReference type="ARBA" id="ARBA00022723"/>
    </source>
</evidence>
<evidence type="ECO:0000256" key="5">
    <source>
        <dbReference type="ARBA" id="ARBA00022764"/>
    </source>
</evidence>
<keyword evidence="5" id="KW-0574">Periplasm</keyword>
<feature type="binding site" description="axial binding residue" evidence="9">
    <location>
        <position position="61"/>
    </location>
    <ligand>
        <name>heme c</name>
        <dbReference type="ChEBI" id="CHEBI:61717"/>
        <label>1</label>
    </ligand>
    <ligandPart>
        <name>Fe</name>
        <dbReference type="ChEBI" id="CHEBI:18248"/>
    </ligandPart>
</feature>
<keyword evidence="6" id="KW-0560">Oxidoreductase</keyword>
<evidence type="ECO:0000259" key="10">
    <source>
        <dbReference type="PROSITE" id="PS51007"/>
    </source>
</evidence>
<dbReference type="GO" id="GO:0009055">
    <property type="term" value="F:electron transfer activity"/>
    <property type="evidence" value="ECO:0007669"/>
    <property type="project" value="InterPro"/>
</dbReference>
<dbReference type="InterPro" id="IPR036909">
    <property type="entry name" value="Cyt_c-like_dom_sf"/>
</dbReference>
<evidence type="ECO:0000256" key="2">
    <source>
        <dbReference type="ARBA" id="ARBA00022617"/>
    </source>
</evidence>
<keyword evidence="11" id="KW-0575">Peroxidase</keyword>
<name>A0AAE6J072_CAMFE</name>
<feature type="binding site" description="covalent" evidence="8">
    <location>
        <position position="192"/>
    </location>
    <ligand>
        <name>heme c</name>
        <dbReference type="ChEBI" id="CHEBI:61717"/>
        <label>2</label>
    </ligand>
</feature>
<evidence type="ECO:0000256" key="9">
    <source>
        <dbReference type="PIRSR" id="PIRSR000294-2"/>
    </source>
</evidence>
<keyword evidence="4" id="KW-0732">Signal</keyword>
<reference evidence="11 12" key="1">
    <citation type="submission" date="2019-08" db="EMBL/GenBank/DDBJ databases">
        <title>Complete genomes of the Campylobacter fetus subsp. venerealis, Campylobacter lari subsp. concheus, Campylobacter sputorum bv. sputorum and Campylobacter volucris type strains.</title>
        <authorList>
            <person name="Miller W.G."/>
            <person name="Yee E."/>
        </authorList>
    </citation>
    <scope>NUCLEOTIDE SEQUENCE [LARGE SCALE GENOMIC DNA]</scope>
    <source>
        <strain evidence="11 12">NCTC 10354</strain>
    </source>
</reference>
<evidence type="ECO:0000256" key="1">
    <source>
        <dbReference type="ARBA" id="ARBA00004418"/>
    </source>
</evidence>
<organism evidence="11 12">
    <name type="scientific">Campylobacter fetus subsp. venerealis NCTC 10354</name>
    <dbReference type="NCBI Taxonomy" id="983328"/>
    <lineage>
        <taxon>Bacteria</taxon>
        <taxon>Pseudomonadati</taxon>
        <taxon>Campylobacterota</taxon>
        <taxon>Epsilonproteobacteria</taxon>
        <taxon>Campylobacterales</taxon>
        <taxon>Campylobacteraceae</taxon>
        <taxon>Campylobacter</taxon>
        <taxon>Campylobacter fetus subsp. venerealis bv. venerealis</taxon>
    </lineage>
</organism>
<dbReference type="GO" id="GO:0020037">
    <property type="term" value="F:heme binding"/>
    <property type="evidence" value="ECO:0007669"/>
    <property type="project" value="InterPro"/>
</dbReference>
<dbReference type="InterPro" id="IPR026259">
    <property type="entry name" value="MauG/Cytc_peroxidase"/>
</dbReference>
<feature type="binding site" description="covalent" evidence="8">
    <location>
        <position position="195"/>
    </location>
    <ligand>
        <name>heme c</name>
        <dbReference type="ChEBI" id="CHEBI:61717"/>
        <label>2</label>
    </ligand>
</feature>
<proteinExistence type="predicted"/>
<dbReference type="AlphaFoldDB" id="A0AAE6J072"/>
<dbReference type="InterPro" id="IPR009056">
    <property type="entry name" value="Cyt_c-like_dom"/>
</dbReference>
<dbReference type="RefSeq" id="WP_065439533.1">
    <property type="nucleotide sequence ID" value="NZ_CP043435.1"/>
</dbReference>
<protein>
    <submittedName>
        <fullName evidence="11">Cytochrome c peroxidase</fullName>
    </submittedName>
</protein>
<keyword evidence="7 9" id="KW-0408">Iron</keyword>
<feature type="domain" description="Cytochrome c" evidence="10">
    <location>
        <begin position="178"/>
        <end position="275"/>
    </location>
</feature>
<evidence type="ECO:0000313" key="11">
    <source>
        <dbReference type="EMBL" id="QEL45695.1"/>
    </source>
</evidence>
<dbReference type="EMBL" id="CP043435">
    <property type="protein sequence ID" value="QEL45695.1"/>
    <property type="molecule type" value="Genomic_DNA"/>
</dbReference>
<comment type="PTM">
    <text evidence="8">Binds 2 heme groups per subunit.</text>
</comment>
<dbReference type="Pfam" id="PF03150">
    <property type="entry name" value="CCP_MauG"/>
    <property type="match status" value="1"/>
</dbReference>
<keyword evidence="2 8" id="KW-0349">Heme</keyword>
<feature type="domain" description="Cytochrome c" evidence="10">
    <location>
        <begin position="35"/>
        <end position="159"/>
    </location>
</feature>
<accession>A0AAE6J072</accession>
<evidence type="ECO:0000256" key="4">
    <source>
        <dbReference type="ARBA" id="ARBA00022729"/>
    </source>
</evidence>
<dbReference type="GO" id="GO:0046872">
    <property type="term" value="F:metal ion binding"/>
    <property type="evidence" value="ECO:0007669"/>
    <property type="project" value="UniProtKB-KW"/>
</dbReference>
<dbReference type="PROSITE" id="PS51007">
    <property type="entry name" value="CYTC"/>
    <property type="match status" value="2"/>
</dbReference>
<gene>
    <name evidence="11" type="ORF">CFVT_1795</name>
</gene>
<dbReference type="Gene3D" id="1.10.760.10">
    <property type="entry name" value="Cytochrome c-like domain"/>
    <property type="match status" value="2"/>
</dbReference>
<dbReference type="InterPro" id="IPR051395">
    <property type="entry name" value="Cytochrome_c_Peroxidase/MauG"/>
</dbReference>
<keyword evidence="3 9" id="KW-0479">Metal-binding</keyword>
<dbReference type="PIRSF" id="PIRSF000294">
    <property type="entry name" value="Cytochrome-c_peroxidase"/>
    <property type="match status" value="1"/>
</dbReference>
<dbReference type="GeneID" id="61065545"/>
<sequence>MIKLILILGIITSLFGQIRDEIFMPLTQQKAYNKQKADLGKELFRDKRLSKDKTISCETCHNLEITATGTSNQKLLNPPTLLNSSLNFIFSSKGDIKNLSEQIKKSLTSDKELNSQEEFIVSQINKNPKYEAKFKNLYKDGVTFENSVDALTEFIKALTTPLSRFDKFLAGDKTALSDDEQKGLDIFIRSGCVSCHNGINLGGNIISIMKNEMINTNEILKVPTLRNISLTKPYFHDGRVNKLRDAIEMIRSRIHSRKHNEEECELIYKFLLTLEGNTPEILYE</sequence>
<evidence type="ECO:0000256" key="7">
    <source>
        <dbReference type="ARBA" id="ARBA00023004"/>
    </source>
</evidence>
<dbReference type="Proteomes" id="UP000322035">
    <property type="component" value="Chromosome"/>
</dbReference>
<feature type="binding site" description="covalent" evidence="8">
    <location>
        <position position="57"/>
    </location>
    <ligand>
        <name>heme c</name>
        <dbReference type="ChEBI" id="CHEBI:61717"/>
        <label>1</label>
    </ligand>
</feature>
<feature type="binding site" description="axial binding residue" evidence="9">
    <location>
        <position position="196"/>
    </location>
    <ligand>
        <name>heme c</name>
        <dbReference type="ChEBI" id="CHEBI:61717"/>
        <label>2</label>
    </ligand>
    <ligandPart>
        <name>Fe</name>
        <dbReference type="ChEBI" id="CHEBI:18248"/>
    </ligandPart>
</feature>
<comment type="cofactor">
    <cofactor evidence="8">
        <name>heme</name>
        <dbReference type="ChEBI" id="CHEBI:30413"/>
    </cofactor>
    <text evidence="8">Binds 2 heme groups.</text>
</comment>
<feature type="binding site" description="covalent" evidence="8">
    <location>
        <position position="60"/>
    </location>
    <ligand>
        <name>heme c</name>
        <dbReference type="ChEBI" id="CHEBI:61717"/>
        <label>1</label>
    </ligand>
</feature>
<evidence type="ECO:0000256" key="6">
    <source>
        <dbReference type="ARBA" id="ARBA00023002"/>
    </source>
</evidence>
<evidence type="ECO:0000256" key="8">
    <source>
        <dbReference type="PIRSR" id="PIRSR000294-1"/>
    </source>
</evidence>
<dbReference type="PANTHER" id="PTHR30600">
    <property type="entry name" value="CYTOCHROME C PEROXIDASE-RELATED"/>
    <property type="match status" value="1"/>
</dbReference>
<comment type="subcellular location">
    <subcellularLocation>
        <location evidence="1">Periplasm</location>
    </subcellularLocation>
</comment>
<dbReference type="SUPFAM" id="SSF46626">
    <property type="entry name" value="Cytochrome c"/>
    <property type="match status" value="2"/>
</dbReference>